<feature type="transmembrane region" description="Helical" evidence="9">
    <location>
        <begin position="12"/>
        <end position="30"/>
    </location>
</feature>
<gene>
    <name evidence="10" type="ORF">Lmac_0422</name>
</gene>
<dbReference type="Gene3D" id="3.30.70.1320">
    <property type="entry name" value="Multidrug efflux transporter AcrB pore domain like"/>
    <property type="match status" value="1"/>
</dbReference>
<dbReference type="Gene3D" id="3.30.70.1430">
    <property type="entry name" value="Multidrug efflux transporter AcrB pore domain"/>
    <property type="match status" value="2"/>
</dbReference>
<dbReference type="Gene3D" id="3.30.70.1440">
    <property type="entry name" value="Multidrug efflux transporter AcrB pore domain"/>
    <property type="match status" value="1"/>
</dbReference>
<feature type="transmembrane region" description="Helical" evidence="9">
    <location>
        <begin position="974"/>
        <end position="997"/>
    </location>
</feature>
<feature type="transmembrane region" description="Helical" evidence="9">
    <location>
        <begin position="462"/>
        <end position="480"/>
    </location>
</feature>
<dbReference type="PRINTS" id="PR00702">
    <property type="entry name" value="ACRIFLAVINRP"/>
</dbReference>
<keyword evidence="4" id="KW-0997">Cell inner membrane</keyword>
<dbReference type="InterPro" id="IPR027463">
    <property type="entry name" value="AcrB_DN_DC_subdom"/>
</dbReference>
<dbReference type="InterPro" id="IPR001036">
    <property type="entry name" value="Acrflvin-R"/>
</dbReference>
<proteinExistence type="predicted"/>
<dbReference type="PATRIC" id="fig|466.6.peg.449"/>
<accession>A0A0W0WFK6</accession>
<dbReference type="PANTHER" id="PTHR32063:SF28">
    <property type="entry name" value="BLR2861 PROTEIN"/>
    <property type="match status" value="1"/>
</dbReference>
<dbReference type="OrthoDB" id="9758297at2"/>
<dbReference type="PANTHER" id="PTHR32063">
    <property type="match status" value="1"/>
</dbReference>
<feature type="transmembrane region" description="Helical" evidence="9">
    <location>
        <begin position="941"/>
        <end position="962"/>
    </location>
</feature>
<dbReference type="FunFam" id="3.30.70.1430:FF:000001">
    <property type="entry name" value="Efflux pump membrane transporter"/>
    <property type="match status" value="1"/>
</dbReference>
<feature type="transmembrane region" description="Helical" evidence="9">
    <location>
        <begin position="430"/>
        <end position="450"/>
    </location>
</feature>
<evidence type="ECO:0000313" key="10">
    <source>
        <dbReference type="EMBL" id="KTD31119.1"/>
    </source>
</evidence>
<keyword evidence="3" id="KW-1003">Cell membrane</keyword>
<keyword evidence="6 9" id="KW-1133">Transmembrane helix</keyword>
<feature type="transmembrane region" description="Helical" evidence="9">
    <location>
        <begin position="521"/>
        <end position="542"/>
    </location>
</feature>
<feature type="transmembrane region" description="Helical" evidence="9">
    <location>
        <begin position="896"/>
        <end position="920"/>
    </location>
</feature>
<evidence type="ECO:0000256" key="3">
    <source>
        <dbReference type="ARBA" id="ARBA00022475"/>
    </source>
</evidence>
<evidence type="ECO:0000256" key="9">
    <source>
        <dbReference type="SAM" id="Phobius"/>
    </source>
</evidence>
<dbReference type="SUPFAM" id="SSF82693">
    <property type="entry name" value="Multidrug efflux transporter AcrB pore domain, PN1, PN2, PC1 and PC2 subdomains"/>
    <property type="match status" value="4"/>
</dbReference>
<keyword evidence="2" id="KW-0813">Transport</keyword>
<reference evidence="10 11" key="1">
    <citation type="submission" date="2015-11" db="EMBL/GenBank/DDBJ databases">
        <title>Genomic analysis of 38 Legionella species identifies large and diverse effector repertoires.</title>
        <authorList>
            <person name="Burstein D."/>
            <person name="Amaro F."/>
            <person name="Zusman T."/>
            <person name="Lifshitz Z."/>
            <person name="Cohen O."/>
            <person name="Gilbert J.A."/>
            <person name="Pupko T."/>
            <person name="Shuman H.A."/>
            <person name="Segal G."/>
        </authorList>
    </citation>
    <scope>NUCLEOTIDE SEQUENCE [LARGE SCALE GENOMIC DNA]</scope>
    <source>
        <strain evidence="10 11">PX-1-G2-E2</strain>
    </source>
</reference>
<feature type="region of interest" description="Disordered" evidence="8">
    <location>
        <begin position="1007"/>
        <end position="1039"/>
    </location>
</feature>
<sequence>MKFTDLFIKRPVLATVVSLLIFLFGLNSILSMQIRQYPRMDNTVITVTTSYPGADAKLIAGFITTPLESAVASAEGVDYMTSSSVQGLSTITLTIKLNFDPQVAFTDVMSKVQQTLNKLPHESQQPVIIKSSDTSTPLMYISLDSQDMTPQQITDYATRVVQPQIETVDGVAKAEILGGATYSMRIFLDPVKMAALNIAPSDVSNVLARNNFLTAAGSTKGEYVSLNMTAKTDLNSAEEFSQLIVRANNNSIIRLRDIGRVELGSQDYNTTVRFNGKKAVFIAITPTPTANPLTVITNVRKMMPSIQHEFPPSLTGTIVYDATDFIRASIDEVMHTIMESAAIVILVIFLFLGSLRSVIIPVVTIPLSLIGVCTLMLFLGYSINLLTLLAFVLAIGLVVDDAIVVVENVHRHIEEGHTPFQAALIGAREIAVPVIAMTITLAAVYAPIGFMGGLTGALFKEFAFTLACAVIISGIIALTLTPMMCSKVLSADISNGRLVHFLDQKFNRLKERYQRALHSLLNTRAIMLVFAAVVLLMLPYLYTHTPQETAPEEDQGFFFVASQAPQYATINYLETYTKPFDAIYKSFPEAEHYFTVNMGSPISGMVLKPWNKRERSQFALKEPLQQKLDEVTGLKSFAVIPPPLPGGGSGTPIQFVIKTTNDFQTLFALSNQLIEKAQKSGLFIYMDNSLKFNQPEIEFQINRSKAADLGIDMQALGSSLTSALSGNYINYFNLQGRSYQVIPQLERQYRLTPEQLGQIFVRTVSGTMIPISTVVTAKEKIQPNAVSHFQQLNSATIQGVTMPGTTLGQGLAYLKEQADELLPKGFSYDYGGQSRQFIQEGNALIFAFFLAIIVIFLVLSAQYESFRDPLIVLISVPMSICGALIPLNLGAASINIYTQVGLITLIGLISKHGILIVDFANQLQREKKLDRRAAVEEAAAIRLRPILMTTAAMVFGVLPLLIANGAGAVSRFDIGLVISAGLLVGTGFTLFVVPTMYTYLAADHRHDDDDNKTEKNKGRRNKFASLMKKLKTERDLEVQ</sequence>
<feature type="compositionally biased region" description="Basic and acidic residues" evidence="8">
    <location>
        <begin position="1007"/>
        <end position="1016"/>
    </location>
</feature>
<evidence type="ECO:0000256" key="6">
    <source>
        <dbReference type="ARBA" id="ARBA00022989"/>
    </source>
</evidence>
<feature type="transmembrane region" description="Helical" evidence="9">
    <location>
        <begin position="870"/>
        <end position="890"/>
    </location>
</feature>
<protein>
    <submittedName>
        <fullName evidence="10">Multidrug efflux transporter</fullName>
    </submittedName>
</protein>
<evidence type="ECO:0000256" key="2">
    <source>
        <dbReference type="ARBA" id="ARBA00022448"/>
    </source>
</evidence>
<dbReference type="FunFam" id="1.20.1640.10:FF:000001">
    <property type="entry name" value="Efflux pump membrane transporter"/>
    <property type="match status" value="1"/>
</dbReference>
<dbReference type="SUPFAM" id="SSF82866">
    <property type="entry name" value="Multidrug efflux transporter AcrB transmembrane domain"/>
    <property type="match status" value="2"/>
</dbReference>
<evidence type="ECO:0000256" key="7">
    <source>
        <dbReference type="ARBA" id="ARBA00023136"/>
    </source>
</evidence>
<evidence type="ECO:0000256" key="5">
    <source>
        <dbReference type="ARBA" id="ARBA00022692"/>
    </source>
</evidence>
<dbReference type="Pfam" id="PF00873">
    <property type="entry name" value="ACR_tran"/>
    <property type="match status" value="1"/>
</dbReference>
<dbReference type="Gene3D" id="1.20.1640.10">
    <property type="entry name" value="Multidrug efflux transporter AcrB transmembrane domain"/>
    <property type="match status" value="2"/>
</dbReference>
<dbReference type="EMBL" id="LNYL01000009">
    <property type="protein sequence ID" value="KTD31119.1"/>
    <property type="molecule type" value="Genomic_DNA"/>
</dbReference>
<dbReference type="SUPFAM" id="SSF82714">
    <property type="entry name" value="Multidrug efflux transporter AcrB TolC docking domain, DN and DC subdomains"/>
    <property type="match status" value="2"/>
</dbReference>
<feature type="transmembrane region" description="Helical" evidence="9">
    <location>
        <begin position="385"/>
        <end position="409"/>
    </location>
</feature>
<feature type="compositionally biased region" description="Basic and acidic residues" evidence="8">
    <location>
        <begin position="1030"/>
        <end position="1039"/>
    </location>
</feature>
<comment type="caution">
    <text evidence="10">The sequence shown here is derived from an EMBL/GenBank/DDBJ whole genome shotgun (WGS) entry which is preliminary data.</text>
</comment>
<feature type="transmembrane region" description="Helical" evidence="9">
    <location>
        <begin position="843"/>
        <end position="863"/>
    </location>
</feature>
<dbReference type="GO" id="GO:0042910">
    <property type="term" value="F:xenobiotic transmembrane transporter activity"/>
    <property type="evidence" value="ECO:0007669"/>
    <property type="project" value="TreeGrafter"/>
</dbReference>
<dbReference type="GO" id="GO:0005886">
    <property type="term" value="C:plasma membrane"/>
    <property type="evidence" value="ECO:0007669"/>
    <property type="project" value="UniProtKB-SubCell"/>
</dbReference>
<evidence type="ECO:0000256" key="1">
    <source>
        <dbReference type="ARBA" id="ARBA00004429"/>
    </source>
</evidence>
<keyword evidence="5 9" id="KW-0812">Transmembrane</keyword>
<evidence type="ECO:0000256" key="8">
    <source>
        <dbReference type="SAM" id="MobiDB-lite"/>
    </source>
</evidence>
<organism evidence="10 11">
    <name type="scientific">Legionella maceachernii</name>
    <dbReference type="NCBI Taxonomy" id="466"/>
    <lineage>
        <taxon>Bacteria</taxon>
        <taxon>Pseudomonadati</taxon>
        <taxon>Pseudomonadota</taxon>
        <taxon>Gammaproteobacteria</taxon>
        <taxon>Legionellales</taxon>
        <taxon>Legionellaceae</taxon>
        <taxon>Legionella</taxon>
    </lineage>
</organism>
<keyword evidence="7 9" id="KW-0472">Membrane</keyword>
<dbReference type="RefSeq" id="WP_078767388.1">
    <property type="nucleotide sequence ID" value="NZ_CAAAIB010000006.1"/>
</dbReference>
<comment type="subcellular location">
    <subcellularLocation>
        <location evidence="1">Cell inner membrane</location>
        <topology evidence="1">Multi-pass membrane protein</topology>
    </subcellularLocation>
</comment>
<dbReference type="AlphaFoldDB" id="A0A0W0WFK6"/>
<dbReference type="STRING" id="466.Lmac_0422"/>
<dbReference type="Proteomes" id="UP000054908">
    <property type="component" value="Unassembled WGS sequence"/>
</dbReference>
<evidence type="ECO:0000313" key="11">
    <source>
        <dbReference type="Proteomes" id="UP000054908"/>
    </source>
</evidence>
<dbReference type="Gene3D" id="3.30.2090.10">
    <property type="entry name" value="Multidrug efflux transporter AcrB TolC docking domain, DN and DC subdomains"/>
    <property type="match status" value="2"/>
</dbReference>
<keyword evidence="11" id="KW-1185">Reference proteome</keyword>
<evidence type="ECO:0000256" key="4">
    <source>
        <dbReference type="ARBA" id="ARBA00022519"/>
    </source>
</evidence>
<name>A0A0W0WFK6_9GAMM</name>